<gene>
    <name evidence="2" type="ORF">MOC_1604</name>
</gene>
<keyword evidence="1" id="KW-0812">Transmembrane</keyword>
<evidence type="ECO:0000313" key="2">
    <source>
        <dbReference type="EMBL" id="AIQ89359.1"/>
    </source>
</evidence>
<dbReference type="RefSeq" id="WP_043756413.1">
    <property type="nucleotide sequence ID" value="NZ_CP003811.1"/>
</dbReference>
<dbReference type="KEGG" id="mor:MOC_1604"/>
<keyword evidence="1" id="KW-0472">Membrane</keyword>
<evidence type="ECO:0000256" key="1">
    <source>
        <dbReference type="SAM" id="Phobius"/>
    </source>
</evidence>
<dbReference type="eggNOG" id="ENOG5030ZI7">
    <property type="taxonomic scope" value="Bacteria"/>
</dbReference>
<evidence type="ECO:0000313" key="3">
    <source>
        <dbReference type="Proteomes" id="UP000029492"/>
    </source>
</evidence>
<keyword evidence="3" id="KW-1185">Reference proteome</keyword>
<name>A0A089Q4B8_9HYPH</name>
<protein>
    <submittedName>
        <fullName evidence="2">Protein of unassigned function</fullName>
    </submittedName>
</protein>
<feature type="transmembrane region" description="Helical" evidence="1">
    <location>
        <begin position="113"/>
        <end position="133"/>
    </location>
</feature>
<sequence length="152" mass="17532">MTPFEKFMLQAQGRDPDLEEKLRAEQFRNIERYFRIVFGRSLRPDERQLVESIASALNTSVDDEYVMQIFIAGRGLEASHKLAEEVSDAKEAIIQTNGEQKKLYAKQSARDSWLIWACYILLLASIPTNVWIVRNVLHLSDRMDLIGSATER</sequence>
<keyword evidence="1" id="KW-1133">Transmembrane helix</keyword>
<dbReference type="Proteomes" id="UP000029492">
    <property type="component" value="Chromosome"/>
</dbReference>
<accession>A0A089Q4B8</accession>
<dbReference type="AlphaFoldDB" id="A0A089Q4B8"/>
<dbReference type="HOGENOM" id="CLU_1720202_0_0_5"/>
<reference evidence="2 3" key="1">
    <citation type="journal article" date="2014" name="PLoS ONE">
        <title>Genome Information of Methylobacterium oryzae, a Plant-Probiotic Methylotroph in the Phyllosphere.</title>
        <authorList>
            <person name="Kwak M.J."/>
            <person name="Jeong H."/>
            <person name="Madhaiyan M."/>
            <person name="Lee Y."/>
            <person name="Sa T.M."/>
            <person name="Oh T.K."/>
            <person name="Kim J.F."/>
        </authorList>
    </citation>
    <scope>NUCLEOTIDE SEQUENCE [LARGE SCALE GENOMIC DNA]</scope>
    <source>
        <strain evidence="2 3">CBMB20</strain>
    </source>
</reference>
<dbReference type="EMBL" id="CP003811">
    <property type="protein sequence ID" value="AIQ89359.1"/>
    <property type="molecule type" value="Genomic_DNA"/>
</dbReference>
<organism evidence="2 3">
    <name type="scientific">Methylobacterium oryzae CBMB20</name>
    <dbReference type="NCBI Taxonomy" id="693986"/>
    <lineage>
        <taxon>Bacteria</taxon>
        <taxon>Pseudomonadati</taxon>
        <taxon>Pseudomonadota</taxon>
        <taxon>Alphaproteobacteria</taxon>
        <taxon>Hyphomicrobiales</taxon>
        <taxon>Methylobacteriaceae</taxon>
        <taxon>Methylobacterium</taxon>
    </lineage>
</organism>
<proteinExistence type="predicted"/>